<evidence type="ECO:0000313" key="2">
    <source>
        <dbReference type="EMBL" id="ANY80755.1"/>
    </source>
</evidence>
<name>A0A1B2EL94_9HYPH</name>
<dbReference type="AlphaFoldDB" id="A0A1B2EL94"/>
<dbReference type="OrthoDB" id="8020209at2"/>
<dbReference type="EMBL" id="CP016616">
    <property type="protein sequence ID" value="ANY80755.1"/>
    <property type="molecule type" value="Genomic_DNA"/>
</dbReference>
<dbReference type="InterPro" id="IPR054189">
    <property type="entry name" value="DUF6894"/>
</dbReference>
<accession>A0A1B2EL94</accession>
<gene>
    <name evidence="2" type="ORF">BB934_23065</name>
</gene>
<dbReference type="RefSeq" id="WP_099511825.1">
    <property type="nucleotide sequence ID" value="NZ_CP016616.1"/>
</dbReference>
<protein>
    <recommendedName>
        <fullName evidence="1">DUF6894 domain-containing protein</fullName>
    </recommendedName>
</protein>
<reference evidence="2" key="1">
    <citation type="submission" date="2016-07" db="EMBL/GenBank/DDBJ databases">
        <title>Microvirga ossetica sp. nov. a new species of rhizobia isolated from root nodules of the legume species Vicia alpestris Steven originated from North Ossetia region in the Caucasus.</title>
        <authorList>
            <person name="Safronova V.I."/>
            <person name="Kuznetsova I.G."/>
            <person name="Sazanova A.L."/>
            <person name="Belimov A."/>
            <person name="Andronov E."/>
            <person name="Osledkin Y.S."/>
            <person name="Onishchuk O.P."/>
            <person name="Kurchak O.N."/>
            <person name="Shaposhnikov A.I."/>
            <person name="Willems A."/>
            <person name="Tikhonovich I.A."/>
        </authorList>
    </citation>
    <scope>NUCLEOTIDE SEQUENCE [LARGE SCALE GENOMIC DNA]</scope>
    <source>
        <strain evidence="2">V5/3M</strain>
    </source>
</reference>
<sequence length="81" mass="9054">MPRYYIDVRSHFGINEDPSGIELPDIAAARIEALKVAEKLLKGWAAMPPDYSSDIMIEIVGEDLRPVLVIPCSDIRTTVRD</sequence>
<dbReference type="Pfam" id="PF21834">
    <property type="entry name" value="DUF6894"/>
    <property type="match status" value="1"/>
</dbReference>
<organism evidence="2">
    <name type="scientific">Microvirga ossetica</name>
    <dbReference type="NCBI Taxonomy" id="1882682"/>
    <lineage>
        <taxon>Bacteria</taxon>
        <taxon>Pseudomonadati</taxon>
        <taxon>Pseudomonadota</taxon>
        <taxon>Alphaproteobacteria</taxon>
        <taxon>Hyphomicrobiales</taxon>
        <taxon>Methylobacteriaceae</taxon>
        <taxon>Microvirga</taxon>
    </lineage>
</organism>
<evidence type="ECO:0000259" key="1">
    <source>
        <dbReference type="Pfam" id="PF21834"/>
    </source>
</evidence>
<proteinExistence type="predicted"/>
<feature type="domain" description="DUF6894" evidence="1">
    <location>
        <begin position="3"/>
        <end position="72"/>
    </location>
</feature>
<dbReference type="KEGG" id="moc:BB934_23065"/>